<dbReference type="SUPFAM" id="SSF53335">
    <property type="entry name" value="S-adenosyl-L-methionine-dependent methyltransferases"/>
    <property type="match status" value="2"/>
</dbReference>
<dbReference type="Pfam" id="PF01170">
    <property type="entry name" value="UPF0020"/>
    <property type="match status" value="1"/>
</dbReference>
<dbReference type="Gene3D" id="3.40.50.150">
    <property type="entry name" value="Vaccinia Virus protein VP39"/>
    <property type="match status" value="1"/>
</dbReference>
<keyword evidence="2" id="KW-0808">Transferase</keyword>
<keyword evidence="2" id="KW-0489">Methyltransferase</keyword>
<dbReference type="InterPro" id="IPR000241">
    <property type="entry name" value="RlmKL-like_Mtase"/>
</dbReference>
<evidence type="ECO:0000259" key="1">
    <source>
        <dbReference type="Pfam" id="PF01170"/>
    </source>
</evidence>
<dbReference type="PANTHER" id="PTHR14911">
    <property type="entry name" value="THUMP DOMAIN-CONTAINING"/>
    <property type="match status" value="1"/>
</dbReference>
<dbReference type="GO" id="GO:0030488">
    <property type="term" value="P:tRNA methylation"/>
    <property type="evidence" value="ECO:0007669"/>
    <property type="project" value="TreeGrafter"/>
</dbReference>
<dbReference type="PANTHER" id="PTHR14911:SF13">
    <property type="entry name" value="TRNA (GUANINE(6)-N2)-METHYLTRANSFERASE THUMP3"/>
    <property type="match status" value="1"/>
</dbReference>
<dbReference type="InterPro" id="IPR029063">
    <property type="entry name" value="SAM-dependent_MTases_sf"/>
</dbReference>
<reference evidence="2" key="1">
    <citation type="journal article" date="2012" name="Science">
        <title>Fermentation, hydrogen, and sulfur metabolism in multiple uncultivated bacterial phyla.</title>
        <authorList>
            <person name="Wrighton K.C."/>
            <person name="Thomas B.C."/>
            <person name="Sharon I."/>
            <person name="Miller C.S."/>
            <person name="Castelle C.J."/>
            <person name="VerBerkmoes N.C."/>
            <person name="Wilkins M.J."/>
            <person name="Hettich R.L."/>
            <person name="Lipton M.S."/>
            <person name="Williams K.H."/>
            <person name="Long P.E."/>
            <person name="Banfield J.F."/>
        </authorList>
    </citation>
    <scope>NUCLEOTIDE SEQUENCE [LARGE SCALE GENOMIC DNA]</scope>
</reference>
<gene>
    <name evidence="2" type="ORF">ACD_78C00334G0005</name>
</gene>
<dbReference type="GO" id="GO:0016423">
    <property type="term" value="F:tRNA (guanine) methyltransferase activity"/>
    <property type="evidence" value="ECO:0007669"/>
    <property type="project" value="TreeGrafter"/>
</dbReference>
<proteinExistence type="predicted"/>
<evidence type="ECO:0000313" key="2">
    <source>
        <dbReference type="EMBL" id="EKD29622.1"/>
    </source>
</evidence>
<accession>K1XWM5</accession>
<protein>
    <submittedName>
        <fullName evidence="2">Putative DNA methylase</fullName>
    </submittedName>
</protein>
<feature type="domain" description="Ribosomal RNA large subunit methyltransferase K/L-like methyltransferase" evidence="1">
    <location>
        <begin position="239"/>
        <end position="288"/>
    </location>
</feature>
<comment type="caution">
    <text evidence="2">The sequence shown here is derived from an EMBL/GenBank/DDBJ whole genome shotgun (WGS) entry which is preliminary data.</text>
</comment>
<dbReference type="EMBL" id="AMFJ01034334">
    <property type="protein sequence ID" value="EKD29622.1"/>
    <property type="molecule type" value="Genomic_DNA"/>
</dbReference>
<organism evidence="2">
    <name type="scientific">uncultured bacterium</name>
    <name type="common">gcode 4</name>
    <dbReference type="NCBI Taxonomy" id="1234023"/>
    <lineage>
        <taxon>Bacteria</taxon>
        <taxon>environmental samples</taxon>
    </lineage>
</organism>
<dbReference type="AlphaFoldDB" id="K1XWM5"/>
<sequence>MFVFILGREFRLSLAEVENLFPRAIFEYVNEQFALVSEISEEEIRAVFPYMGGTIKVIKILDEVKDVPDFMTVAKSYLEQVNRTNKVPFAVAGYGEKFDTFATGLRIKKFLKSCEDKSFRLVNKEPKNINSAVYKKEHLSESETELNFVKAGKVSYFGITIAYQDVDEYAARDMDKTRDMGVGMLPPKLAQMMINLAGSVETRDLRTQNSVSSLAVQSSTACSDTHSSYESHRVWSRSNLSIYDPFCGLGTILIEAANMGFSPIFGSDISKEMVVATRKSIADFGVKHTLKIEGVVFEADASKIAVTIPDSLGTQTTAIVTEGYLGDVLNARTITPDKITEQCRKLARIYDGMFRDLRTIGFRGTIIISFPFWDNRGKDVFFEDIIPIIERYGFERLSLLDDKAPFRTTPHQSLLYRRPGQTVGREVYKLRLLPKEKLGLKL</sequence>
<name>K1XWM5_9BACT</name>